<dbReference type="SUPFAM" id="SSF50978">
    <property type="entry name" value="WD40 repeat-like"/>
    <property type="match status" value="1"/>
</dbReference>
<evidence type="ECO:0000256" key="20">
    <source>
        <dbReference type="ARBA" id="ARBA00068271"/>
    </source>
</evidence>
<accession>A0A084WIP0</accession>
<dbReference type="PROSITE" id="PS50082">
    <property type="entry name" value="WD_REPEATS_2"/>
    <property type="match status" value="1"/>
</dbReference>
<protein>
    <recommendedName>
        <fullName evidence="20">Nucleoporin Nup37</fullName>
    </recommendedName>
    <alternativeName>
        <fullName evidence="21">Nup107-160 subcomplex subunit Nup37</fullName>
    </alternativeName>
</protein>
<keyword evidence="11" id="KW-0995">Kinetochore</keyword>
<keyword evidence="16" id="KW-0131">Cell cycle</keyword>
<dbReference type="GO" id="GO:0051028">
    <property type="term" value="P:mRNA transport"/>
    <property type="evidence" value="ECO:0007669"/>
    <property type="project" value="UniProtKB-KW"/>
</dbReference>
<dbReference type="GO" id="GO:0000776">
    <property type="term" value="C:kinetochore"/>
    <property type="evidence" value="ECO:0007669"/>
    <property type="project" value="UniProtKB-KW"/>
</dbReference>
<dbReference type="GO" id="GO:0031080">
    <property type="term" value="C:nuclear pore outer ring"/>
    <property type="evidence" value="ECO:0007669"/>
    <property type="project" value="InterPro"/>
</dbReference>
<dbReference type="InterPro" id="IPR001680">
    <property type="entry name" value="WD40_rpt"/>
</dbReference>
<evidence type="ECO:0000256" key="7">
    <source>
        <dbReference type="ARBA" id="ARBA00022737"/>
    </source>
</evidence>
<evidence type="ECO:0000256" key="19">
    <source>
        <dbReference type="ARBA" id="ARBA00062724"/>
    </source>
</evidence>
<evidence type="ECO:0000256" key="3">
    <source>
        <dbReference type="ARBA" id="ARBA00022448"/>
    </source>
</evidence>
<dbReference type="FunFam" id="2.130.10.10:FF:000168">
    <property type="entry name" value="Nucleoporin Nup37"/>
    <property type="match status" value="1"/>
</dbReference>
<comment type="subunit">
    <text evidence="19">Component of the Nup107-160 subcomplex of the nuclear pore complex (NPC). The Nup107-160 subcomplex includes NUP160, NUP133, NUP107, NUP98, NUP85, NUP43, NUP37, SEH1 and SEC13.</text>
</comment>
<evidence type="ECO:0000313" key="23">
    <source>
        <dbReference type="EMBL" id="KFB50084.1"/>
    </source>
</evidence>
<dbReference type="GO" id="GO:0015031">
    <property type="term" value="P:protein transport"/>
    <property type="evidence" value="ECO:0007669"/>
    <property type="project" value="UniProtKB-KW"/>
</dbReference>
<comment type="function">
    <text evidence="18">Component of the Nup107-160 subcomplex of the nuclear pore complex (NPC). The Nup107-160 subcomplex is required for the assembly of a functional NPC. The Nup107-160 subcomplex is also required for normal kinetochore microtubule attachment, mitotic progression and chromosome segregation.</text>
</comment>
<evidence type="ECO:0000313" key="25">
    <source>
        <dbReference type="Proteomes" id="UP000030765"/>
    </source>
</evidence>
<dbReference type="InterPro" id="IPR037626">
    <property type="entry name" value="NUP37"/>
</dbReference>
<evidence type="ECO:0000256" key="16">
    <source>
        <dbReference type="ARBA" id="ARBA00023306"/>
    </source>
</evidence>
<dbReference type="AlphaFoldDB" id="A0A084WIP0"/>
<keyword evidence="13" id="KW-0811">Translocation</keyword>
<dbReference type="VEuPathDB" id="VectorBase:ASIC018135"/>
<dbReference type="PANTHER" id="PTHR22806:SF0">
    <property type="entry name" value="NUCLEOPORIN NUP37"/>
    <property type="match status" value="1"/>
</dbReference>
<evidence type="ECO:0000256" key="11">
    <source>
        <dbReference type="ARBA" id="ARBA00022838"/>
    </source>
</evidence>
<feature type="repeat" description="WD" evidence="22">
    <location>
        <begin position="119"/>
        <end position="151"/>
    </location>
</feature>
<dbReference type="VEuPathDB" id="VectorBase:ASIS023422"/>
<dbReference type="OMA" id="FWKVQIK"/>
<keyword evidence="17" id="KW-0137">Centromere</keyword>
<evidence type="ECO:0000256" key="17">
    <source>
        <dbReference type="ARBA" id="ARBA00023328"/>
    </source>
</evidence>
<dbReference type="SMART" id="SM00320">
    <property type="entry name" value="WD40"/>
    <property type="match status" value="4"/>
</dbReference>
<dbReference type="PANTHER" id="PTHR22806">
    <property type="entry name" value="NUCLEOPORIN NUP37 P37 -RELATED"/>
    <property type="match status" value="1"/>
</dbReference>
<evidence type="ECO:0000256" key="2">
    <source>
        <dbReference type="ARBA" id="ARBA00004629"/>
    </source>
</evidence>
<organism evidence="23">
    <name type="scientific">Anopheles sinensis</name>
    <name type="common">Mosquito</name>
    <dbReference type="NCBI Taxonomy" id="74873"/>
    <lineage>
        <taxon>Eukaryota</taxon>
        <taxon>Metazoa</taxon>
        <taxon>Ecdysozoa</taxon>
        <taxon>Arthropoda</taxon>
        <taxon>Hexapoda</taxon>
        <taxon>Insecta</taxon>
        <taxon>Pterygota</taxon>
        <taxon>Neoptera</taxon>
        <taxon>Endopterygota</taxon>
        <taxon>Diptera</taxon>
        <taxon>Nematocera</taxon>
        <taxon>Culicoidea</taxon>
        <taxon>Culicidae</taxon>
        <taxon>Anophelinae</taxon>
        <taxon>Anopheles</taxon>
    </lineage>
</organism>
<gene>
    <name evidence="23" type="ORF">ZHAS_00018135</name>
</gene>
<proteinExistence type="predicted"/>
<keyword evidence="15" id="KW-0539">Nucleus</keyword>
<keyword evidence="7" id="KW-0677">Repeat</keyword>
<dbReference type="GO" id="GO:0007059">
    <property type="term" value="P:chromosome segregation"/>
    <property type="evidence" value="ECO:0007669"/>
    <property type="project" value="UniProtKB-KW"/>
</dbReference>
<dbReference type="EnsemblMetazoa" id="ASIC018135-RA">
    <property type="protein sequence ID" value="ASIC018135-PA"/>
    <property type="gene ID" value="ASIC018135"/>
</dbReference>
<evidence type="ECO:0000256" key="6">
    <source>
        <dbReference type="ARBA" id="ARBA00022618"/>
    </source>
</evidence>
<dbReference type="STRING" id="74873.A0A084WIP0"/>
<comment type="subcellular location">
    <subcellularLocation>
        <location evidence="2">Chromosome</location>
        <location evidence="2">Centromere</location>
        <location evidence="2">Kinetochore</location>
    </subcellularLocation>
    <subcellularLocation>
        <location evidence="1">Nucleus</location>
        <location evidence="1">Nuclear pore complex</location>
    </subcellularLocation>
</comment>
<sequence>MDLKGSPANHTITLMDQIITFELSPYEWSQNLLCIALHDKLVLGTVRFPEESENDGFKWQQLKDIHHECLPRCVAFAPETSLVVIPKVVILATASSDNKIRIFKTDLDDNKKNDTVQILKGHRSQVNHVSWDPDGEFLASCSDDKTCQLWECAEGYKKGPTFEFESAVMVSKWHPEEPGHLLIAEKSGALYIYNVRAKTSILTVQTDTNPLTHMDWSLNNSSYVAAMATGIMYLWDLQNSNWPMETNAMHNECGHVVKFSPRSDNIVASIGRPNATLKVMHLKNKLPQIESKLIIYGGLCWHYQLPYVVAASDTKLNFWKIAF</sequence>
<evidence type="ECO:0000256" key="22">
    <source>
        <dbReference type="PROSITE-ProRule" id="PRU00221"/>
    </source>
</evidence>
<dbReference type="EMBL" id="ATLV01023941">
    <property type="status" value="NOT_ANNOTATED_CDS"/>
    <property type="molecule type" value="Genomic_DNA"/>
</dbReference>
<evidence type="ECO:0000256" key="13">
    <source>
        <dbReference type="ARBA" id="ARBA00023010"/>
    </source>
</evidence>
<evidence type="ECO:0000256" key="10">
    <source>
        <dbReference type="ARBA" id="ARBA00022829"/>
    </source>
</evidence>
<dbReference type="Proteomes" id="UP000030765">
    <property type="component" value="Unassembled WGS sequence"/>
</dbReference>
<keyword evidence="3" id="KW-0813">Transport</keyword>
<name>A0A084WIP0_ANOSI</name>
<evidence type="ECO:0000256" key="9">
    <source>
        <dbReference type="ARBA" id="ARBA00022816"/>
    </source>
</evidence>
<keyword evidence="9" id="KW-0509">mRNA transport</keyword>
<evidence type="ECO:0000256" key="1">
    <source>
        <dbReference type="ARBA" id="ARBA00004567"/>
    </source>
</evidence>
<keyword evidence="6" id="KW-0132">Cell division</keyword>
<evidence type="ECO:0000313" key="24">
    <source>
        <dbReference type="EnsemblMetazoa" id="ASIC018135-PA"/>
    </source>
</evidence>
<keyword evidence="12" id="KW-0653">Protein transport</keyword>
<dbReference type="InterPro" id="IPR036322">
    <property type="entry name" value="WD40_repeat_dom_sf"/>
</dbReference>
<reference evidence="23 25" key="1">
    <citation type="journal article" date="2014" name="BMC Genomics">
        <title>Genome sequence of Anopheles sinensis provides insight into genetics basis of mosquito competence for malaria parasites.</title>
        <authorList>
            <person name="Zhou D."/>
            <person name="Zhang D."/>
            <person name="Ding G."/>
            <person name="Shi L."/>
            <person name="Hou Q."/>
            <person name="Ye Y."/>
            <person name="Xu Y."/>
            <person name="Zhou H."/>
            <person name="Xiong C."/>
            <person name="Li S."/>
            <person name="Yu J."/>
            <person name="Hong S."/>
            <person name="Yu X."/>
            <person name="Zou P."/>
            <person name="Chen C."/>
            <person name="Chang X."/>
            <person name="Wang W."/>
            <person name="Lv Y."/>
            <person name="Sun Y."/>
            <person name="Ma L."/>
            <person name="Shen B."/>
            <person name="Zhu C."/>
        </authorList>
    </citation>
    <scope>NUCLEOTIDE SEQUENCE [LARGE SCALE GENOMIC DNA]</scope>
</reference>
<dbReference type="Gene3D" id="2.130.10.10">
    <property type="entry name" value="YVTN repeat-like/Quinoprotein amine dehydrogenase"/>
    <property type="match status" value="1"/>
</dbReference>
<dbReference type="InterPro" id="IPR015943">
    <property type="entry name" value="WD40/YVTN_repeat-like_dom_sf"/>
</dbReference>
<evidence type="ECO:0000256" key="21">
    <source>
        <dbReference type="ARBA" id="ARBA00076652"/>
    </source>
</evidence>
<dbReference type="Pfam" id="PF00400">
    <property type="entry name" value="WD40"/>
    <property type="match status" value="2"/>
</dbReference>
<evidence type="ECO:0000256" key="18">
    <source>
        <dbReference type="ARBA" id="ARBA00053706"/>
    </source>
</evidence>
<dbReference type="GO" id="GO:0051301">
    <property type="term" value="P:cell division"/>
    <property type="evidence" value="ECO:0007669"/>
    <property type="project" value="UniProtKB-KW"/>
</dbReference>
<keyword evidence="8" id="KW-0498">Mitosis</keyword>
<evidence type="ECO:0000256" key="14">
    <source>
        <dbReference type="ARBA" id="ARBA00023132"/>
    </source>
</evidence>
<dbReference type="OrthoDB" id="340259at2759"/>
<dbReference type="PROSITE" id="PS50294">
    <property type="entry name" value="WD_REPEATS_REGION"/>
    <property type="match status" value="1"/>
</dbReference>
<keyword evidence="10" id="KW-0159">Chromosome partition</keyword>
<evidence type="ECO:0000256" key="12">
    <source>
        <dbReference type="ARBA" id="ARBA00022927"/>
    </source>
</evidence>
<keyword evidence="14" id="KW-0906">Nuclear pore complex</keyword>
<evidence type="ECO:0000256" key="4">
    <source>
        <dbReference type="ARBA" id="ARBA00022454"/>
    </source>
</evidence>
<evidence type="ECO:0000256" key="15">
    <source>
        <dbReference type="ARBA" id="ARBA00023242"/>
    </source>
</evidence>
<evidence type="ECO:0000256" key="8">
    <source>
        <dbReference type="ARBA" id="ARBA00022776"/>
    </source>
</evidence>
<reference evidence="24" key="2">
    <citation type="submission" date="2020-05" db="UniProtKB">
        <authorList>
            <consortium name="EnsemblMetazoa"/>
        </authorList>
    </citation>
    <scope>IDENTIFICATION</scope>
</reference>
<keyword evidence="5 22" id="KW-0853">WD repeat</keyword>
<dbReference type="EMBL" id="KE525347">
    <property type="protein sequence ID" value="KFB50084.1"/>
    <property type="molecule type" value="Genomic_DNA"/>
</dbReference>
<keyword evidence="4" id="KW-0158">Chromosome</keyword>
<keyword evidence="25" id="KW-1185">Reference proteome</keyword>
<evidence type="ECO:0000256" key="5">
    <source>
        <dbReference type="ARBA" id="ARBA00022574"/>
    </source>
</evidence>